<name>A0A9P4Y129_CRYP1</name>
<dbReference type="EMBL" id="MU032348">
    <property type="protein sequence ID" value="KAF3765052.1"/>
    <property type="molecule type" value="Genomic_DNA"/>
</dbReference>
<evidence type="ECO:0000313" key="2">
    <source>
        <dbReference type="EMBL" id="KAF3765052.1"/>
    </source>
</evidence>
<evidence type="ECO:0000313" key="3">
    <source>
        <dbReference type="Proteomes" id="UP000803844"/>
    </source>
</evidence>
<feature type="non-terminal residue" evidence="2">
    <location>
        <position position="1"/>
    </location>
</feature>
<dbReference type="RefSeq" id="XP_040776013.1">
    <property type="nucleotide sequence ID" value="XM_040924184.1"/>
</dbReference>
<keyword evidence="3" id="KW-1185">Reference proteome</keyword>
<accession>A0A9P4Y129</accession>
<evidence type="ECO:0008006" key="4">
    <source>
        <dbReference type="Google" id="ProtNLM"/>
    </source>
</evidence>
<dbReference type="PANTHER" id="PTHR34587">
    <property type="entry name" value="VWFA DOMAIN-CONTAINING PROTEIN"/>
    <property type="match status" value="1"/>
</dbReference>
<protein>
    <recommendedName>
        <fullName evidence="4">Ribosomal protein s17</fullName>
    </recommendedName>
</protein>
<evidence type="ECO:0000256" key="1">
    <source>
        <dbReference type="SAM" id="MobiDB-lite"/>
    </source>
</evidence>
<proteinExistence type="predicted"/>
<sequence>NNNAAAASGTTLNQNAIATGSANDGSSGAEAGQALSLTDNANFINFCSGKTLTNGLQQKQGSCNGVVMGDMPATTKMVSSIITSPVPGNEPAANEDFNVTVQMTNMELGTFTNPASTYYSAPQQLSSSGTVIGHTHVTIQDIGNSQTPSQPPDASQFVFFKGINDAGNGNGLVSAVVTGGLPAGNYRVCTMAGSSNHQPVLMPVAQRGAQDDCVRIQIGGGNSQSSGNSNNGNTGNTGGSSSSATNNAASSGSSSQSSQTQSGQSDNNSGSQSTSSSAIGGIEAPAVTNSGDSTRPFEVNGNTFVNQGAAVQRACAIQNNACADAVNSGKVAGATVGDCNAQETTCNAQGGA</sequence>
<dbReference type="OrthoDB" id="2336871at2759"/>
<comment type="caution">
    <text evidence="2">The sequence shown here is derived from an EMBL/GenBank/DDBJ whole genome shotgun (WGS) entry which is preliminary data.</text>
</comment>
<feature type="region of interest" description="Disordered" evidence="1">
    <location>
        <begin position="216"/>
        <end position="299"/>
    </location>
</feature>
<dbReference type="AlphaFoldDB" id="A0A9P4Y129"/>
<gene>
    <name evidence="2" type="ORF">M406DRAFT_42153</name>
</gene>
<dbReference type="Proteomes" id="UP000803844">
    <property type="component" value="Unassembled WGS sequence"/>
</dbReference>
<dbReference type="InterPro" id="IPR053216">
    <property type="entry name" value="Appressorial_penetr-assoc"/>
</dbReference>
<dbReference type="PANTHER" id="PTHR34587:SF2">
    <property type="entry name" value="G-PROTEIN COUPLED RECEPTORS FAMILY 1 PROFILE DOMAIN-CONTAINING PROTEIN"/>
    <property type="match status" value="1"/>
</dbReference>
<dbReference type="GeneID" id="63841313"/>
<organism evidence="2 3">
    <name type="scientific">Cryphonectria parasitica (strain ATCC 38755 / EP155)</name>
    <dbReference type="NCBI Taxonomy" id="660469"/>
    <lineage>
        <taxon>Eukaryota</taxon>
        <taxon>Fungi</taxon>
        <taxon>Dikarya</taxon>
        <taxon>Ascomycota</taxon>
        <taxon>Pezizomycotina</taxon>
        <taxon>Sordariomycetes</taxon>
        <taxon>Sordariomycetidae</taxon>
        <taxon>Diaporthales</taxon>
        <taxon>Cryphonectriaceae</taxon>
        <taxon>Cryphonectria-Endothia species complex</taxon>
        <taxon>Cryphonectria</taxon>
    </lineage>
</organism>
<feature type="compositionally biased region" description="Low complexity" evidence="1">
    <location>
        <begin position="223"/>
        <end position="282"/>
    </location>
</feature>
<reference evidence="2" key="1">
    <citation type="journal article" date="2020" name="Phytopathology">
        <title>Genome sequence of the chestnut blight fungus Cryphonectria parasitica EP155: A fundamental resource for an archetypical invasive plant pathogen.</title>
        <authorList>
            <person name="Crouch J.A."/>
            <person name="Dawe A."/>
            <person name="Aerts A."/>
            <person name="Barry K."/>
            <person name="Churchill A.C.L."/>
            <person name="Grimwood J."/>
            <person name="Hillman B."/>
            <person name="Milgroom M.G."/>
            <person name="Pangilinan J."/>
            <person name="Smith M."/>
            <person name="Salamov A."/>
            <person name="Schmutz J."/>
            <person name="Yadav J."/>
            <person name="Grigoriev I.V."/>
            <person name="Nuss D."/>
        </authorList>
    </citation>
    <scope>NUCLEOTIDE SEQUENCE</scope>
    <source>
        <strain evidence="2">EP155</strain>
    </source>
</reference>